<keyword evidence="4" id="KW-1185">Reference proteome</keyword>
<dbReference type="SUPFAM" id="SSF52206">
    <property type="entry name" value="Hypothetical protein MTH538"/>
    <property type="match status" value="1"/>
</dbReference>
<dbReference type="Proteomes" id="UP001597548">
    <property type="component" value="Unassembled WGS sequence"/>
</dbReference>
<protein>
    <submittedName>
        <fullName evidence="3">TIR domain-containing protein</fullName>
    </submittedName>
</protein>
<feature type="region of interest" description="Disordered" evidence="1">
    <location>
        <begin position="140"/>
        <end position="160"/>
    </location>
</feature>
<reference evidence="4" key="1">
    <citation type="journal article" date="2019" name="Int. J. Syst. Evol. Microbiol.">
        <title>The Global Catalogue of Microorganisms (GCM) 10K type strain sequencing project: providing services to taxonomists for standard genome sequencing and annotation.</title>
        <authorList>
            <consortium name="The Broad Institute Genomics Platform"/>
            <consortium name="The Broad Institute Genome Sequencing Center for Infectious Disease"/>
            <person name="Wu L."/>
            <person name="Ma J."/>
        </authorList>
    </citation>
    <scope>NUCLEOTIDE SEQUENCE [LARGE SCALE GENOMIC DNA]</scope>
    <source>
        <strain evidence="4">KCTC 32514</strain>
    </source>
</reference>
<dbReference type="RefSeq" id="WP_194507199.1">
    <property type="nucleotide sequence ID" value="NZ_JADILU010000002.1"/>
</dbReference>
<evidence type="ECO:0000256" key="1">
    <source>
        <dbReference type="SAM" id="MobiDB-lite"/>
    </source>
</evidence>
<dbReference type="EMBL" id="JBHUOS010000001">
    <property type="protein sequence ID" value="MFD2914109.1"/>
    <property type="molecule type" value="Genomic_DNA"/>
</dbReference>
<name>A0ABW5ZMD5_9FLAO</name>
<feature type="domain" description="Thoeris protein ThsB TIR-like" evidence="2">
    <location>
        <begin position="8"/>
        <end position="106"/>
    </location>
</feature>
<sequence>MKKSKNVFISHYGKEDKKVQRLKERFAEKGYSIRNYSVDSTKHTRKKRPSDELIKRFLRRQISWSSSLICMIGPKTHTRDWVNYEIKAAHRQGKKIVGIYTHGNNDNVPLPEAFKKYGGSVIGWNSIDKLMDIMNDKKFPVESPEGSSRTSMYSVSDSNC</sequence>
<gene>
    <name evidence="3" type="ORF">ACFS29_00530</name>
</gene>
<accession>A0ABW5ZMD5</accession>
<dbReference type="Gene3D" id="3.40.50.9200">
    <property type="entry name" value="Hypothetical protein MTH538"/>
    <property type="match status" value="1"/>
</dbReference>
<evidence type="ECO:0000259" key="2">
    <source>
        <dbReference type="Pfam" id="PF08937"/>
    </source>
</evidence>
<proteinExistence type="predicted"/>
<dbReference type="InterPro" id="IPR036490">
    <property type="entry name" value="ThsB_TIR-like_sf"/>
</dbReference>
<organism evidence="3 4">
    <name type="scientific">Psychroserpens luteus</name>
    <dbReference type="NCBI Taxonomy" id="1434066"/>
    <lineage>
        <taxon>Bacteria</taxon>
        <taxon>Pseudomonadati</taxon>
        <taxon>Bacteroidota</taxon>
        <taxon>Flavobacteriia</taxon>
        <taxon>Flavobacteriales</taxon>
        <taxon>Flavobacteriaceae</taxon>
        <taxon>Psychroserpens</taxon>
    </lineage>
</organism>
<comment type="caution">
    <text evidence="3">The sequence shown here is derived from an EMBL/GenBank/DDBJ whole genome shotgun (WGS) entry which is preliminary data.</text>
</comment>
<dbReference type="Pfam" id="PF08937">
    <property type="entry name" value="ThsB_TIR"/>
    <property type="match status" value="1"/>
</dbReference>
<evidence type="ECO:0000313" key="4">
    <source>
        <dbReference type="Proteomes" id="UP001597548"/>
    </source>
</evidence>
<evidence type="ECO:0000313" key="3">
    <source>
        <dbReference type="EMBL" id="MFD2914109.1"/>
    </source>
</evidence>
<feature type="compositionally biased region" description="Polar residues" evidence="1">
    <location>
        <begin position="145"/>
        <end position="160"/>
    </location>
</feature>
<dbReference type="InterPro" id="IPR015032">
    <property type="entry name" value="ThsB__TIR-like_domain"/>
</dbReference>